<dbReference type="OrthoDB" id="1495773at2"/>
<dbReference type="InterPro" id="IPR007838">
    <property type="entry name" value="Cell_div_ZapA-like"/>
</dbReference>
<reference evidence="1 2" key="1">
    <citation type="submission" date="2017-06" db="EMBL/GenBank/DDBJ databases">
        <title>Raineya orbicola gen. nov., sp. nov. a slightly thermophilic bacterium of the phylum Bacteroidetes and the description of Raineyaceae fam. nov.</title>
        <authorList>
            <person name="Albuquerque L."/>
            <person name="Polonia A.R.M."/>
            <person name="Barroso C."/>
            <person name="Froufe H.J.C."/>
            <person name="Lage O."/>
            <person name="Lobo-Da-Cunha A."/>
            <person name="Egas C."/>
            <person name="Da Costa M.S."/>
        </authorList>
    </citation>
    <scope>NUCLEOTIDE SEQUENCE [LARGE SCALE GENOMIC DNA]</scope>
    <source>
        <strain evidence="1 2">SPSPC-11</strain>
    </source>
</reference>
<keyword evidence="1" id="KW-0132">Cell division</keyword>
<proteinExistence type="predicted"/>
<dbReference type="EMBL" id="NKXO01000002">
    <property type="protein sequence ID" value="PKQ70857.1"/>
    <property type="molecule type" value="Genomic_DNA"/>
</dbReference>
<dbReference type="RefSeq" id="WP_101357464.1">
    <property type="nucleotide sequence ID" value="NZ_NKXO01000002.1"/>
</dbReference>
<accession>A0A2N3IKL3</accession>
<gene>
    <name evidence="1" type="ORF">Rain11_0203</name>
</gene>
<keyword evidence="2" id="KW-1185">Reference proteome</keyword>
<keyword evidence="1" id="KW-0131">Cell cycle</keyword>
<dbReference type="Proteomes" id="UP000233387">
    <property type="component" value="Unassembled WGS sequence"/>
</dbReference>
<organism evidence="1 2">
    <name type="scientific">Raineya orbicola</name>
    <dbReference type="NCBI Taxonomy" id="2016530"/>
    <lineage>
        <taxon>Bacteria</taxon>
        <taxon>Pseudomonadati</taxon>
        <taxon>Bacteroidota</taxon>
        <taxon>Cytophagia</taxon>
        <taxon>Cytophagales</taxon>
        <taxon>Raineyaceae</taxon>
        <taxon>Raineya</taxon>
    </lineage>
</organism>
<name>A0A2N3IKL3_9BACT</name>
<evidence type="ECO:0000313" key="1">
    <source>
        <dbReference type="EMBL" id="PKQ70857.1"/>
    </source>
</evidence>
<sequence>MDYKLPIRLKVADREYPMQVDAAEEAMLRSVGREINTALKYYREEFEVDNYQDMLAMFAIDCMMGKKNIETSKTELENIVLQKINSIEEMLNSVL</sequence>
<dbReference type="AlphaFoldDB" id="A0A2N3IKL3"/>
<protein>
    <submittedName>
        <fullName evidence="1">Cell division protein ZapA</fullName>
    </submittedName>
</protein>
<dbReference type="SUPFAM" id="SSF102829">
    <property type="entry name" value="Cell division protein ZapA-like"/>
    <property type="match status" value="1"/>
</dbReference>
<dbReference type="InterPro" id="IPR036192">
    <property type="entry name" value="Cell_div_ZapA-like_sf"/>
</dbReference>
<dbReference type="Pfam" id="PF05164">
    <property type="entry name" value="ZapA"/>
    <property type="match status" value="1"/>
</dbReference>
<evidence type="ECO:0000313" key="2">
    <source>
        <dbReference type="Proteomes" id="UP000233387"/>
    </source>
</evidence>
<dbReference type="GO" id="GO:0051301">
    <property type="term" value="P:cell division"/>
    <property type="evidence" value="ECO:0007669"/>
    <property type="project" value="UniProtKB-KW"/>
</dbReference>
<comment type="caution">
    <text evidence="1">The sequence shown here is derived from an EMBL/GenBank/DDBJ whole genome shotgun (WGS) entry which is preliminary data.</text>
</comment>